<name>A0A0A0I5T2_CLONO</name>
<dbReference type="SUPFAM" id="SSF63817">
    <property type="entry name" value="Sortase"/>
    <property type="match status" value="1"/>
</dbReference>
<evidence type="ECO:0000256" key="3">
    <source>
        <dbReference type="SAM" id="Phobius"/>
    </source>
</evidence>
<organism evidence="4 5">
    <name type="scientific">Clostridium novyi A str. 4552</name>
    <dbReference type="NCBI Taxonomy" id="1444289"/>
    <lineage>
        <taxon>Bacteria</taxon>
        <taxon>Bacillati</taxon>
        <taxon>Bacillota</taxon>
        <taxon>Clostridia</taxon>
        <taxon>Eubacteriales</taxon>
        <taxon>Clostridiaceae</taxon>
        <taxon>Clostridium</taxon>
    </lineage>
</organism>
<feature type="transmembrane region" description="Helical" evidence="3">
    <location>
        <begin position="6"/>
        <end position="29"/>
    </location>
</feature>
<feature type="active site" description="Acyl-thioester intermediate" evidence="2">
    <location>
        <position position="171"/>
    </location>
</feature>
<dbReference type="GO" id="GO:0016787">
    <property type="term" value="F:hydrolase activity"/>
    <property type="evidence" value="ECO:0007669"/>
    <property type="project" value="UniProtKB-KW"/>
</dbReference>
<comment type="caution">
    <text evidence="4">The sequence shown here is derived from an EMBL/GenBank/DDBJ whole genome shotgun (WGS) entry which is preliminary data.</text>
</comment>
<protein>
    <submittedName>
        <fullName evidence="4">Sortase</fullName>
    </submittedName>
</protein>
<dbReference type="Gene3D" id="2.40.260.10">
    <property type="entry name" value="Sortase"/>
    <property type="match status" value="1"/>
</dbReference>
<accession>A0A0A0I5T2</accession>
<dbReference type="InterPro" id="IPR023365">
    <property type="entry name" value="Sortase_dom-sf"/>
</dbReference>
<feature type="active site" description="Proton donor/acceptor" evidence="2">
    <location>
        <position position="114"/>
    </location>
</feature>
<dbReference type="OrthoDB" id="1648028at2"/>
<evidence type="ECO:0000256" key="1">
    <source>
        <dbReference type="ARBA" id="ARBA00022801"/>
    </source>
</evidence>
<proteinExistence type="predicted"/>
<evidence type="ECO:0000313" key="4">
    <source>
        <dbReference type="EMBL" id="KGM96187.1"/>
    </source>
</evidence>
<dbReference type="InterPro" id="IPR041999">
    <property type="entry name" value="Sortase_D_1"/>
</dbReference>
<dbReference type="InterPro" id="IPR005754">
    <property type="entry name" value="Sortase"/>
</dbReference>
<dbReference type="Pfam" id="PF04203">
    <property type="entry name" value="Sortase"/>
    <property type="match status" value="1"/>
</dbReference>
<keyword evidence="3" id="KW-0472">Membrane</keyword>
<evidence type="ECO:0000256" key="2">
    <source>
        <dbReference type="PIRSR" id="PIRSR605754-1"/>
    </source>
</evidence>
<dbReference type="EMBL" id="JENJ01000026">
    <property type="protein sequence ID" value="KGM96187.1"/>
    <property type="molecule type" value="Genomic_DNA"/>
</dbReference>
<dbReference type="CDD" id="cd05828">
    <property type="entry name" value="Sortase_D_1"/>
    <property type="match status" value="1"/>
</dbReference>
<keyword evidence="1" id="KW-0378">Hydrolase</keyword>
<gene>
    <name evidence="4" type="ORF">Z968_07270</name>
</gene>
<dbReference type="Proteomes" id="UP000030012">
    <property type="component" value="Unassembled WGS sequence"/>
</dbReference>
<reference evidence="4 5" key="1">
    <citation type="submission" date="2014-01" db="EMBL/GenBank/DDBJ databases">
        <title>Plasmidome dynamics in the species complex Clostridium novyi sensu lato converts strains of independent lineages into distinctly different pathogens.</title>
        <authorList>
            <person name="Skarin H."/>
            <person name="Segerman B."/>
        </authorList>
    </citation>
    <scope>NUCLEOTIDE SEQUENCE [LARGE SCALE GENOMIC DNA]</scope>
    <source>
        <strain evidence="4 5">4552</strain>
    </source>
</reference>
<dbReference type="AlphaFoldDB" id="A0A0A0I5T2"/>
<keyword evidence="3" id="KW-0812">Transmembrane</keyword>
<dbReference type="RefSeq" id="WP_039255211.1">
    <property type="nucleotide sequence ID" value="NZ_JENJ01000026.1"/>
</dbReference>
<dbReference type="NCBIfam" id="TIGR01076">
    <property type="entry name" value="sortase_fam"/>
    <property type="match status" value="1"/>
</dbReference>
<sequence length="192" mass="21830">MKKIIYKYVVLTIILLGTGLILSSVYEIINAKYQMKKSIYNIESTLKKGNKDKSKDDNKNIENNEFIGVLTLGKNNIKIPIIEGTSEESLKKGAGHLGGSGMPPNKDECFLFGHRDTVFSHLQYIKKNDLLTLKNCTGEYKYKVIYTKVTEINKNEILKKYGDNTLILVTCYPFRYIGSAPKRYIVVCSLEK</sequence>
<keyword evidence="3" id="KW-1133">Transmembrane helix</keyword>
<evidence type="ECO:0000313" key="5">
    <source>
        <dbReference type="Proteomes" id="UP000030012"/>
    </source>
</evidence>